<dbReference type="PANTHER" id="PTHR43349">
    <property type="entry name" value="PINORESINOL REDUCTASE-RELATED"/>
    <property type="match status" value="1"/>
</dbReference>
<dbReference type="Pfam" id="PF05368">
    <property type="entry name" value="NmrA"/>
    <property type="match status" value="1"/>
</dbReference>
<dbReference type="SUPFAM" id="SSF51735">
    <property type="entry name" value="NAD(P)-binding Rossmann-fold domains"/>
    <property type="match status" value="1"/>
</dbReference>
<proteinExistence type="predicted"/>
<dbReference type="EMBL" id="CABFNS010000812">
    <property type="protein sequence ID" value="VUC29942.1"/>
    <property type="molecule type" value="Genomic_DNA"/>
</dbReference>
<evidence type="ECO:0000259" key="1">
    <source>
        <dbReference type="Pfam" id="PF05368"/>
    </source>
</evidence>
<keyword evidence="3" id="KW-1185">Reference proteome</keyword>
<dbReference type="InterPro" id="IPR008030">
    <property type="entry name" value="NmrA-like"/>
</dbReference>
<reference evidence="2 3" key="1">
    <citation type="submission" date="2019-06" db="EMBL/GenBank/DDBJ databases">
        <authorList>
            <person name="Broberg M."/>
        </authorList>
    </citation>
    <scope>NUCLEOTIDE SEQUENCE [LARGE SCALE GENOMIC DNA]</scope>
</reference>
<gene>
    <name evidence="2" type="ORF">CLO192961_LOCUS273265</name>
</gene>
<protein>
    <recommendedName>
        <fullName evidence="1">NmrA-like domain-containing protein</fullName>
    </recommendedName>
</protein>
<dbReference type="InterPro" id="IPR050608">
    <property type="entry name" value="NmrA-type/Isoflavone_red_sf"/>
</dbReference>
<evidence type="ECO:0000313" key="3">
    <source>
        <dbReference type="Proteomes" id="UP000766486"/>
    </source>
</evidence>
<accession>A0ABY6UJ88</accession>
<evidence type="ECO:0000313" key="2">
    <source>
        <dbReference type="EMBL" id="VUC29942.1"/>
    </source>
</evidence>
<dbReference type="PANTHER" id="PTHR43349:SF93">
    <property type="entry name" value="ISOFLAVONE REDUCTASE HOMOLOG P3-RELATED"/>
    <property type="match status" value="1"/>
</dbReference>
<dbReference type="Gene3D" id="3.40.50.720">
    <property type="entry name" value="NAD(P)-binding Rossmann-like Domain"/>
    <property type="match status" value="1"/>
</dbReference>
<dbReference type="Gene3D" id="3.90.25.10">
    <property type="entry name" value="UDP-galactose 4-epimerase, domain 1"/>
    <property type="match status" value="1"/>
</dbReference>
<sequence>MDAPIKVAIFGGTGQTGSLIVDGLLASSTNFEVLNITRESSFHSDSNEKLRARGVTVIKADIKGAKQDLVEILQGIDIVIVALHFHALLDQVSLAAAAKEAGVGRFVPCHFGTPGIRGINLTNDLKLDVLDEIYTLHLPYTVIDVGWWSQEALSAAPLPSGRTSHWFLERMRIIPGDGNVKCAFTSTTDIGPYIARVLADPRTLNQKVLCYTDVLTYNEVVDIIEKESGEKTQKIYKPAEKIFEDLAAGKAALEANPEDWEAKFKVIMNQYYNSYGLRGDNTPRIAKYLGYLDFQELYPDARGETMRMVVRNTIQQGLKGQSQHH</sequence>
<feature type="domain" description="NmrA-like" evidence="1">
    <location>
        <begin position="6"/>
        <end position="252"/>
    </location>
</feature>
<dbReference type="Proteomes" id="UP000766486">
    <property type="component" value="Unassembled WGS sequence"/>
</dbReference>
<name>A0ABY6UJ88_BIOOC</name>
<comment type="caution">
    <text evidence="2">The sequence shown here is derived from an EMBL/GenBank/DDBJ whole genome shotgun (WGS) entry which is preliminary data.</text>
</comment>
<dbReference type="InterPro" id="IPR036291">
    <property type="entry name" value="NAD(P)-bd_dom_sf"/>
</dbReference>
<organism evidence="2 3">
    <name type="scientific">Bionectria ochroleuca</name>
    <name type="common">Gliocladium roseum</name>
    <dbReference type="NCBI Taxonomy" id="29856"/>
    <lineage>
        <taxon>Eukaryota</taxon>
        <taxon>Fungi</taxon>
        <taxon>Dikarya</taxon>
        <taxon>Ascomycota</taxon>
        <taxon>Pezizomycotina</taxon>
        <taxon>Sordariomycetes</taxon>
        <taxon>Hypocreomycetidae</taxon>
        <taxon>Hypocreales</taxon>
        <taxon>Bionectriaceae</taxon>
        <taxon>Clonostachys</taxon>
    </lineage>
</organism>